<evidence type="ECO:0000256" key="2">
    <source>
        <dbReference type="SAM" id="SignalP"/>
    </source>
</evidence>
<proteinExistence type="predicted"/>
<accession>A0A8H3H7M0</accession>
<evidence type="ECO:0000313" key="3">
    <source>
        <dbReference type="EMBL" id="CAE6488736.1"/>
    </source>
</evidence>
<sequence length="583" mass="62413">MFFNLFILIVWLLALVSPVGDYRKYIQSLSDPRIIAPDKHPHMILVSESVLSVFPPAPAPLPRYSPLVVPVYIHGKGRAATPVRFNRSKRVQSIYKWVDVLFDYFTEFVGRPRPTKTSHHPTRTVVPVHPAPPAPSSKILSSSPASPTGSTFDLAGLWNTYTPIIAWIASTFLVIVATFIRFLARPRVVTDQGDSVTPDHNITRAGDLASTLEISSRPTAPLANYDSIIDLYSPPDYSSVTHERISFDSDKANFRNPVPEDIPLPASTETELFELTNSSSSAPARDASALSAWIDTKTGVEGTTDTYGASVGGKTLEPAVSNSSIGSIIRMYADLSPGISPSPSLSSVAPSRSTEASDRFPSGSYPANQAVARGVYQAPSRHGAMERRGNLYGRVYDGWTGNPDAEISSGSGTLPTGLGLAPTSPIPTPTDPTTQDLLSASPSVADLSVTISQGSLYEQLGGFIHAQDHDIDSTRFGTEASSMDTGSPQVQVGPILSVANLDSTNIPLPPSPCAERGALLPHEVKVDLTWYATGLDPVDIPLPPSLPTELGQYPASMRSIRPLAIGAKRKLGRVLDAETRGNV</sequence>
<comment type="caution">
    <text evidence="3">The sequence shown here is derived from an EMBL/GenBank/DDBJ whole genome shotgun (WGS) entry which is preliminary data.</text>
</comment>
<evidence type="ECO:0000256" key="1">
    <source>
        <dbReference type="SAM" id="MobiDB-lite"/>
    </source>
</evidence>
<dbReference type="EMBL" id="CAJMXA010002893">
    <property type="protein sequence ID" value="CAE6488736.1"/>
    <property type="molecule type" value="Genomic_DNA"/>
</dbReference>
<reference evidence="3" key="1">
    <citation type="submission" date="2021-01" db="EMBL/GenBank/DDBJ databases">
        <authorList>
            <person name="Kaushik A."/>
        </authorList>
    </citation>
    <scope>NUCLEOTIDE SEQUENCE</scope>
    <source>
        <strain evidence="3">AG6-10EEA</strain>
    </source>
</reference>
<feature type="region of interest" description="Disordered" evidence="1">
    <location>
        <begin position="406"/>
        <end position="429"/>
    </location>
</feature>
<gene>
    <name evidence="3" type="ORF">RDB_LOCUS98378</name>
</gene>
<feature type="chain" id="PRO_5034949853" description="Transmembrane protein" evidence="2">
    <location>
        <begin position="22"/>
        <end position="583"/>
    </location>
</feature>
<protein>
    <recommendedName>
        <fullName evidence="5">Transmembrane protein</fullName>
    </recommendedName>
</protein>
<feature type="region of interest" description="Disordered" evidence="1">
    <location>
        <begin position="340"/>
        <end position="365"/>
    </location>
</feature>
<keyword evidence="2" id="KW-0732">Signal</keyword>
<name>A0A8H3H7M0_9AGAM</name>
<feature type="compositionally biased region" description="Low complexity" evidence="1">
    <location>
        <begin position="340"/>
        <end position="353"/>
    </location>
</feature>
<feature type="signal peptide" evidence="2">
    <location>
        <begin position="1"/>
        <end position="21"/>
    </location>
</feature>
<evidence type="ECO:0000313" key="4">
    <source>
        <dbReference type="Proteomes" id="UP000663853"/>
    </source>
</evidence>
<dbReference type="AlphaFoldDB" id="A0A8H3H7M0"/>
<dbReference type="Proteomes" id="UP000663853">
    <property type="component" value="Unassembled WGS sequence"/>
</dbReference>
<evidence type="ECO:0008006" key="5">
    <source>
        <dbReference type="Google" id="ProtNLM"/>
    </source>
</evidence>
<feature type="compositionally biased region" description="Low complexity" evidence="1">
    <location>
        <begin position="408"/>
        <end position="423"/>
    </location>
</feature>
<organism evidence="3 4">
    <name type="scientific">Rhizoctonia solani</name>
    <dbReference type="NCBI Taxonomy" id="456999"/>
    <lineage>
        <taxon>Eukaryota</taxon>
        <taxon>Fungi</taxon>
        <taxon>Dikarya</taxon>
        <taxon>Basidiomycota</taxon>
        <taxon>Agaricomycotina</taxon>
        <taxon>Agaricomycetes</taxon>
        <taxon>Cantharellales</taxon>
        <taxon>Ceratobasidiaceae</taxon>
        <taxon>Rhizoctonia</taxon>
    </lineage>
</organism>